<dbReference type="EMBL" id="AMPZ03000002">
    <property type="protein sequence ID" value="KAH9592841.1"/>
    <property type="molecule type" value="Genomic_DNA"/>
</dbReference>
<dbReference type="PROSITE" id="PS00383">
    <property type="entry name" value="TYR_PHOSPHATASE_1"/>
    <property type="match status" value="1"/>
</dbReference>
<dbReference type="GO" id="GO:0005634">
    <property type="term" value="C:nucleus"/>
    <property type="evidence" value="ECO:0007669"/>
    <property type="project" value="TreeGrafter"/>
</dbReference>
<evidence type="ECO:0000256" key="6">
    <source>
        <dbReference type="PROSITE-ProRule" id="PRU00042"/>
    </source>
</evidence>
<dbReference type="PROSITE" id="PS50056">
    <property type="entry name" value="TYR_PHOSPHATASE_2"/>
    <property type="match status" value="1"/>
</dbReference>
<evidence type="ECO:0000256" key="3">
    <source>
        <dbReference type="ARBA" id="ARBA00022801"/>
    </source>
</evidence>
<dbReference type="InterPro" id="IPR000387">
    <property type="entry name" value="Tyr_Pase_dom"/>
</dbReference>
<keyword evidence="11" id="KW-1185">Reference proteome</keyword>
<name>A0A922LTG1_SCHHA</name>
<dbReference type="Proteomes" id="UP000471633">
    <property type="component" value="Unassembled WGS sequence"/>
</dbReference>
<dbReference type="GO" id="GO:0008270">
    <property type="term" value="F:zinc ion binding"/>
    <property type="evidence" value="ECO:0007669"/>
    <property type="project" value="UniProtKB-KW"/>
</dbReference>
<feature type="domain" description="C2H2-type" evidence="9">
    <location>
        <begin position="184"/>
        <end position="211"/>
    </location>
</feature>
<dbReference type="SUPFAM" id="SSF52799">
    <property type="entry name" value="(Phosphotyrosine protein) phosphatases II"/>
    <property type="match status" value="1"/>
</dbReference>
<dbReference type="GO" id="GO:0008138">
    <property type="term" value="F:protein tyrosine/serine/threonine phosphatase activity"/>
    <property type="evidence" value="ECO:0007669"/>
    <property type="project" value="InterPro"/>
</dbReference>
<evidence type="ECO:0000259" key="7">
    <source>
        <dbReference type="PROSITE" id="PS50054"/>
    </source>
</evidence>
<keyword evidence="6" id="KW-0863">Zinc-finger</keyword>
<feature type="domain" description="Tyrosine specific protein phosphatases" evidence="8">
    <location>
        <begin position="59"/>
        <end position="120"/>
    </location>
</feature>
<dbReference type="Gene3D" id="3.90.190.10">
    <property type="entry name" value="Protein tyrosine phosphatase superfamily"/>
    <property type="match status" value="1"/>
</dbReference>
<dbReference type="PIRSF" id="PIRSF000941">
    <property type="entry name" value="DUSP12"/>
    <property type="match status" value="1"/>
</dbReference>
<comment type="caution">
    <text evidence="10">The sequence shown here is derived from an EMBL/GenBank/DDBJ whole genome shotgun (WGS) entry which is preliminary data.</text>
</comment>
<evidence type="ECO:0000259" key="9">
    <source>
        <dbReference type="PROSITE" id="PS50157"/>
    </source>
</evidence>
<dbReference type="SMART" id="SM00195">
    <property type="entry name" value="DSPc"/>
    <property type="match status" value="1"/>
</dbReference>
<dbReference type="InterPro" id="IPR029021">
    <property type="entry name" value="Prot-tyrosine_phosphatase-like"/>
</dbReference>
<keyword evidence="6" id="KW-0862">Zinc</keyword>
<evidence type="ECO:0000313" key="10">
    <source>
        <dbReference type="EMBL" id="KAH9592841.1"/>
    </source>
</evidence>
<evidence type="ECO:0000256" key="4">
    <source>
        <dbReference type="ARBA" id="ARBA00022912"/>
    </source>
</evidence>
<reference evidence="10" key="3">
    <citation type="submission" date="2021-06" db="EMBL/GenBank/DDBJ databases">
        <title>Chromosome-level genome assembly for S. haematobium.</title>
        <authorList>
            <person name="Stroehlein A.J."/>
        </authorList>
    </citation>
    <scope>NUCLEOTIDE SEQUENCE</scope>
</reference>
<evidence type="ECO:0000256" key="1">
    <source>
        <dbReference type="ARBA" id="ARBA00008601"/>
    </source>
</evidence>
<dbReference type="CTD" id="24596528"/>
<evidence type="ECO:0000259" key="8">
    <source>
        <dbReference type="PROSITE" id="PS50056"/>
    </source>
</evidence>
<dbReference type="InterPro" id="IPR000340">
    <property type="entry name" value="Dual-sp_phosphatase_cat-dom"/>
</dbReference>
<dbReference type="PANTHER" id="PTHR45848">
    <property type="entry name" value="DUAL SPECIFICITY PROTEIN PHOSPHATASE 12 FAMILY MEMBER"/>
    <property type="match status" value="1"/>
</dbReference>
<evidence type="ECO:0000256" key="5">
    <source>
        <dbReference type="PIRSR" id="PIRSR000941-50"/>
    </source>
</evidence>
<dbReference type="InterPro" id="IPR013087">
    <property type="entry name" value="Znf_C2H2_type"/>
</dbReference>
<keyword evidence="3" id="KW-0378">Hydrolase</keyword>
<dbReference type="EC" id="3.1.3.48" evidence="2"/>
<dbReference type="GeneID" id="24596528"/>
<evidence type="ECO:0000256" key="2">
    <source>
        <dbReference type="ARBA" id="ARBA00013064"/>
    </source>
</evidence>
<sequence>MDEIIPGLWLGPMPFAENISVLKRNGIMSILTLDILPLDCNVFKGFNMKFLYLRDEPSQDLLEILEDALSFIDESIKNNSNILVHCAMGVSRSASVVIAYLMRRNHLSYEEAYNIVSTKRSIFPNNGFINQLKLFHTMKWTVNRDSPLFQQYMTKRTFSVFTDYNGDLLESQTVYQLHNTPSSFRCKKCRQVLFNSNQLRIHQKPETTPNPLINSTKSKNTDNVSSVLIKGVSLNNSLLQCDKNELFCDPLEWTLHSTSDVQGKLYCPGCNAKVGSFNWCGEPCVCGTWVVPAFHFNRNHIDRVPIRSRNVITIPSKPVEDNNSFVTNADMNQS</sequence>
<dbReference type="InterPro" id="IPR020422">
    <property type="entry name" value="TYR_PHOSPHATASE_DUAL_dom"/>
</dbReference>
<keyword evidence="4" id="KW-0904">Protein phosphatase</keyword>
<dbReference type="Pfam" id="PF00782">
    <property type="entry name" value="DSPc"/>
    <property type="match status" value="1"/>
</dbReference>
<dbReference type="AlphaFoldDB" id="A0A922LTG1"/>
<dbReference type="PROSITE" id="PS50157">
    <property type="entry name" value="ZINC_FINGER_C2H2_2"/>
    <property type="match status" value="1"/>
</dbReference>
<organism evidence="10 11">
    <name type="scientific">Schistosoma haematobium</name>
    <name type="common">Blood fluke</name>
    <dbReference type="NCBI Taxonomy" id="6185"/>
    <lineage>
        <taxon>Eukaryota</taxon>
        <taxon>Metazoa</taxon>
        <taxon>Spiralia</taxon>
        <taxon>Lophotrochozoa</taxon>
        <taxon>Platyhelminthes</taxon>
        <taxon>Trematoda</taxon>
        <taxon>Digenea</taxon>
        <taxon>Strigeidida</taxon>
        <taxon>Schistosomatoidea</taxon>
        <taxon>Schistosomatidae</taxon>
        <taxon>Schistosoma</taxon>
    </lineage>
</organism>
<dbReference type="PANTHER" id="PTHR45848:SF4">
    <property type="entry name" value="DUAL SPECIFICITY PROTEIN PHOSPHATASE 12"/>
    <property type="match status" value="1"/>
</dbReference>
<gene>
    <name evidence="10" type="primary">DUSP12_1</name>
    <name evidence="10" type="ORF">MS3_00004628</name>
</gene>
<evidence type="ECO:0000313" key="11">
    <source>
        <dbReference type="Proteomes" id="UP000471633"/>
    </source>
</evidence>
<reference evidence="10" key="4">
    <citation type="journal article" date="2022" name="PLoS Pathog.">
        <title>Chromosome-level genome of Schistosoma haematobium underpins genome-wide explorations of molecular variation.</title>
        <authorList>
            <person name="Stroehlein A.J."/>
            <person name="Korhonen P.K."/>
            <person name="Lee V.V."/>
            <person name="Ralph S.A."/>
            <person name="Mentink-Kane M."/>
            <person name="You H."/>
            <person name="McManus D.P."/>
            <person name="Tchuente L.T."/>
            <person name="Stothard J.R."/>
            <person name="Kaur P."/>
            <person name="Dudchenko O."/>
            <person name="Aiden E.L."/>
            <person name="Yang B."/>
            <person name="Yang H."/>
            <person name="Emery A.M."/>
            <person name="Webster B.L."/>
            <person name="Brindley P.J."/>
            <person name="Rollinson D."/>
            <person name="Chang B.C.H."/>
            <person name="Gasser R.B."/>
            <person name="Young N.D."/>
        </authorList>
    </citation>
    <scope>NUCLEOTIDE SEQUENCE</scope>
</reference>
<protein>
    <recommendedName>
        <fullName evidence="2">protein-tyrosine-phosphatase</fullName>
        <ecNumber evidence="2">3.1.3.48</ecNumber>
    </recommendedName>
</protein>
<dbReference type="CDD" id="cd14498">
    <property type="entry name" value="DSP"/>
    <property type="match status" value="1"/>
</dbReference>
<dbReference type="InterPro" id="IPR016278">
    <property type="entry name" value="DUSP12"/>
</dbReference>
<comment type="similarity">
    <text evidence="1">Belongs to the protein-tyrosine phosphatase family. Non-receptor class dual specificity subfamily.</text>
</comment>
<feature type="active site" description="Phosphocysteine intermediate" evidence="5">
    <location>
        <position position="86"/>
    </location>
</feature>
<proteinExistence type="inferred from homology"/>
<feature type="domain" description="Tyrosine-protein phosphatase" evidence="7">
    <location>
        <begin position="1"/>
        <end position="141"/>
    </location>
</feature>
<dbReference type="GO" id="GO:0004725">
    <property type="term" value="F:protein tyrosine phosphatase activity"/>
    <property type="evidence" value="ECO:0007669"/>
    <property type="project" value="UniProtKB-EC"/>
</dbReference>
<accession>A0A922LTG1</accession>
<keyword evidence="6" id="KW-0479">Metal-binding</keyword>
<reference evidence="10" key="2">
    <citation type="journal article" date="2019" name="Gigascience">
        <title>High-quality Schistosoma haematobium genome achieved by single-molecule and long-range sequencing.</title>
        <authorList>
            <person name="Stroehlein A.J."/>
            <person name="Korhonen P.K."/>
            <person name="Chong T.M."/>
            <person name="Lim Y.L."/>
            <person name="Chan K.G."/>
            <person name="Webster B."/>
            <person name="Rollinson D."/>
            <person name="Brindley P.J."/>
            <person name="Gasser R.B."/>
            <person name="Young N.D."/>
        </authorList>
    </citation>
    <scope>NUCLEOTIDE SEQUENCE</scope>
</reference>
<dbReference type="InterPro" id="IPR016130">
    <property type="entry name" value="Tyr_Pase_AS"/>
</dbReference>
<dbReference type="PROSITE" id="PS50054">
    <property type="entry name" value="TYR_PHOSPHATASE_DUAL"/>
    <property type="match status" value="1"/>
</dbReference>
<reference evidence="10" key="1">
    <citation type="journal article" date="2012" name="Nat. Genet.">
        <title>Whole-genome sequence of Schistosoma haematobium.</title>
        <authorList>
            <person name="Young N.D."/>
            <person name="Jex A.R."/>
            <person name="Li B."/>
            <person name="Liu S."/>
            <person name="Yang L."/>
            <person name="Xiong Z."/>
            <person name="Li Y."/>
            <person name="Cantacessi C."/>
            <person name="Hall R.S."/>
            <person name="Xu X."/>
            <person name="Chen F."/>
            <person name="Wu X."/>
            <person name="Zerlotini A."/>
            <person name="Oliveira G."/>
            <person name="Hofmann A."/>
            <person name="Zhang G."/>
            <person name="Fang X."/>
            <person name="Kang Y."/>
            <person name="Campbell B.E."/>
            <person name="Loukas A."/>
            <person name="Ranganathan S."/>
            <person name="Rollinson D."/>
            <person name="Rinaldi G."/>
            <person name="Brindley P.J."/>
            <person name="Yang H."/>
            <person name="Wang J."/>
            <person name="Wang J."/>
            <person name="Gasser R.B."/>
        </authorList>
    </citation>
    <scope>NUCLEOTIDE SEQUENCE</scope>
</reference>
<dbReference type="OrthoDB" id="2017893at2759"/>
<dbReference type="RefSeq" id="XP_051072759.1">
    <property type="nucleotide sequence ID" value="XM_051212570.1"/>
</dbReference>